<keyword evidence="5" id="KW-0378">Hydrolase</keyword>
<dbReference type="Pfam" id="PF00933">
    <property type="entry name" value="Glyco_hydro_3"/>
    <property type="match status" value="1"/>
</dbReference>
<keyword evidence="4" id="KW-0732">Signal</keyword>
<reference evidence="8" key="1">
    <citation type="submission" date="2021-02" db="EMBL/GenBank/DDBJ databases">
        <authorList>
            <person name="Palmer J.M."/>
        </authorList>
    </citation>
    <scope>NUCLEOTIDE SEQUENCE</scope>
    <source>
        <strain evidence="8">SCRP23</strain>
    </source>
</reference>
<dbReference type="FunFam" id="2.60.40.10:FF:000731">
    <property type="entry name" value="Lysosomal beta glucosidase"/>
    <property type="match status" value="1"/>
</dbReference>
<name>A0A8T1WTS3_9STRA</name>
<evidence type="ECO:0000256" key="4">
    <source>
        <dbReference type="ARBA" id="ARBA00022729"/>
    </source>
</evidence>
<dbReference type="SMART" id="SM01217">
    <property type="entry name" value="Fn3_like"/>
    <property type="match status" value="1"/>
</dbReference>
<dbReference type="EMBL" id="JAGDFL010000132">
    <property type="protein sequence ID" value="KAG7396935.1"/>
    <property type="molecule type" value="Genomic_DNA"/>
</dbReference>
<dbReference type="Pfam" id="PF01915">
    <property type="entry name" value="Glyco_hydro_3_C"/>
    <property type="match status" value="1"/>
</dbReference>
<feature type="domain" description="Fibronectin type III-like" evidence="7">
    <location>
        <begin position="680"/>
        <end position="754"/>
    </location>
</feature>
<evidence type="ECO:0000256" key="3">
    <source>
        <dbReference type="ARBA" id="ARBA00012744"/>
    </source>
</evidence>
<comment type="similarity">
    <text evidence="2">Belongs to the glycosyl hydrolase 3 family.</text>
</comment>
<dbReference type="InterPro" id="IPR002772">
    <property type="entry name" value="Glyco_hydro_3_C"/>
</dbReference>
<dbReference type="EC" id="3.2.1.21" evidence="3"/>
<dbReference type="GO" id="GO:0008422">
    <property type="term" value="F:beta-glucosidase activity"/>
    <property type="evidence" value="ECO:0007669"/>
    <property type="project" value="UniProtKB-EC"/>
</dbReference>
<protein>
    <recommendedName>
        <fullName evidence="3">beta-glucosidase</fullName>
        <ecNumber evidence="3">3.2.1.21</ecNumber>
    </recommendedName>
</protein>
<dbReference type="InterPro" id="IPR001764">
    <property type="entry name" value="Glyco_hydro_3_N"/>
</dbReference>
<evidence type="ECO:0000259" key="7">
    <source>
        <dbReference type="SMART" id="SM01217"/>
    </source>
</evidence>
<evidence type="ECO:0000256" key="6">
    <source>
        <dbReference type="ARBA" id="ARBA00023295"/>
    </source>
</evidence>
<dbReference type="InterPro" id="IPR026891">
    <property type="entry name" value="Fn3-like"/>
</dbReference>
<keyword evidence="6" id="KW-0326">Glycosidase</keyword>
<dbReference type="InterPro" id="IPR051915">
    <property type="entry name" value="Cellulose_Degrad_GH3"/>
</dbReference>
<evidence type="ECO:0000313" key="9">
    <source>
        <dbReference type="Proteomes" id="UP000693981"/>
    </source>
</evidence>
<dbReference type="FunFam" id="3.20.20.300:FF:000007">
    <property type="entry name" value="Lysosomal beta glucosidase"/>
    <property type="match status" value="1"/>
</dbReference>
<comment type="catalytic activity">
    <reaction evidence="1">
        <text>Hydrolysis of terminal, non-reducing beta-D-glucosyl residues with release of beta-D-glucose.</text>
        <dbReference type="EC" id="3.2.1.21"/>
    </reaction>
</comment>
<dbReference type="Pfam" id="PF14310">
    <property type="entry name" value="Fn3-like"/>
    <property type="match status" value="1"/>
</dbReference>
<comment type="caution">
    <text evidence="8">The sequence shown here is derived from an EMBL/GenBank/DDBJ whole genome shotgun (WGS) entry which is preliminary data.</text>
</comment>
<keyword evidence="9" id="KW-1185">Reference proteome</keyword>
<evidence type="ECO:0000256" key="5">
    <source>
        <dbReference type="ARBA" id="ARBA00022801"/>
    </source>
</evidence>
<evidence type="ECO:0000256" key="2">
    <source>
        <dbReference type="ARBA" id="ARBA00005336"/>
    </source>
</evidence>
<dbReference type="AlphaFoldDB" id="A0A8T1WTS3"/>
<dbReference type="PANTHER" id="PTHR30620:SF16">
    <property type="entry name" value="LYSOSOMAL BETA GLUCOSIDASE"/>
    <property type="match status" value="1"/>
</dbReference>
<proteinExistence type="inferred from homology"/>
<sequence length="788" mass="85956">MHTSWLTPVVFAAHGLTMPQPLAPVDKWDARVDAIMANYSNDDLIGEMSQIAIYGLVDSEANLIEDKVRAFAKQKVGSYLGGPLWRGLYDPAAVGWTWTAKEYREAVGTIQNITMEENGGHPMIFGLDSVHGAALISGAVKFGQQINGAASFNPDLVYEMGRVTSRDTLAAGIPWSFAPILDKSSNPLWARTYETFGEDPHTISVMGDAFVRGMQSINGTAACLKHFIAYSFTPTGHDKDGVTLTDFDLLNYFAPQFKAGFDAGALTIMENYISVNGVPTIANSKLMTTLLRKDFAFDGVSVSDYAEINQLTDFHRTARTEDEATKQSLERTTLDMSMIADDDSFIHGTKVLLERNPDILSRIRESARRVVKLKVKLGLYDNAMPGEEYLDLVGNNDDVAAALEMARESIVLLQNNDSTLPLSADASIFLTGHIAERIAYQCGGWSVSGKQITSTYDVSDDAFPHGVSVKDGLEAIAGSDSITYFNGLHWNGSYSEADLAQAKKLAAQAEYTIAVIGEQPYHEKTGDINDLALPAGQIEYVKEIASTGTKVILVLFEGRPRLLGGLPDKVYAVIDGLLSCELGGKAMAEIIYGQVNPSGRLPITYPKNPANVAIPYNHRVTTLCATAENCEMQWDFGHGLSYTTFDYSNLTLSKTSVTSSSESIDVSVTVTNSGSKAGKETVMLFLTQPYRSFNVPEVKMLKKFSKINLDASESRTVKFTLTSEDWGVYYPQIGKGFKRVAEDADYVIAIKPETDCDVYNATAAENPLCATFTLATGEYPFNTLAPLM</sequence>
<gene>
    <name evidence="8" type="ORF">PHYBOEH_001502</name>
</gene>
<evidence type="ECO:0000256" key="1">
    <source>
        <dbReference type="ARBA" id="ARBA00000448"/>
    </source>
</evidence>
<accession>A0A8T1WTS3</accession>
<dbReference type="FunFam" id="3.40.50.1700:FF:000006">
    <property type="entry name" value="Lysosomal beta glucosidase"/>
    <property type="match status" value="1"/>
</dbReference>
<dbReference type="PANTHER" id="PTHR30620">
    <property type="entry name" value="PERIPLASMIC BETA-GLUCOSIDASE-RELATED"/>
    <property type="match status" value="1"/>
</dbReference>
<organism evidence="8 9">
    <name type="scientific">Phytophthora boehmeriae</name>
    <dbReference type="NCBI Taxonomy" id="109152"/>
    <lineage>
        <taxon>Eukaryota</taxon>
        <taxon>Sar</taxon>
        <taxon>Stramenopiles</taxon>
        <taxon>Oomycota</taxon>
        <taxon>Peronosporomycetes</taxon>
        <taxon>Peronosporales</taxon>
        <taxon>Peronosporaceae</taxon>
        <taxon>Phytophthora</taxon>
    </lineage>
</organism>
<dbReference type="GO" id="GO:0009251">
    <property type="term" value="P:glucan catabolic process"/>
    <property type="evidence" value="ECO:0007669"/>
    <property type="project" value="TreeGrafter"/>
</dbReference>
<evidence type="ECO:0000313" key="8">
    <source>
        <dbReference type="EMBL" id="KAG7396935.1"/>
    </source>
</evidence>
<dbReference type="OrthoDB" id="2123594at2759"/>
<dbReference type="Proteomes" id="UP000693981">
    <property type="component" value="Unassembled WGS sequence"/>
</dbReference>